<feature type="compositionally biased region" description="Basic and acidic residues" evidence="1">
    <location>
        <begin position="989"/>
        <end position="1012"/>
    </location>
</feature>
<reference evidence="2" key="1">
    <citation type="submission" date="2021-02" db="EMBL/GenBank/DDBJ databases">
        <authorList>
            <person name="Nowell W R."/>
        </authorList>
    </citation>
    <scope>NUCLEOTIDE SEQUENCE</scope>
</reference>
<feature type="compositionally biased region" description="Polar residues" evidence="1">
    <location>
        <begin position="85"/>
        <end position="112"/>
    </location>
</feature>
<dbReference type="AlphaFoldDB" id="A0A816B3C0"/>
<feature type="compositionally biased region" description="Low complexity" evidence="1">
    <location>
        <begin position="130"/>
        <end position="139"/>
    </location>
</feature>
<keyword evidence="3" id="KW-1185">Reference proteome</keyword>
<name>A0A816B3C0_ADIRI</name>
<dbReference type="PANTHER" id="PTHR31424:SF5">
    <property type="entry name" value="APPLE DOMAIN-CONTAINING PROTEIN"/>
    <property type="match status" value="1"/>
</dbReference>
<feature type="region of interest" description="Disordered" evidence="1">
    <location>
        <begin position="941"/>
        <end position="1018"/>
    </location>
</feature>
<dbReference type="PANTHER" id="PTHR31424">
    <property type="entry name" value="PROTEIN CBG23806"/>
    <property type="match status" value="1"/>
</dbReference>
<evidence type="ECO:0000313" key="2">
    <source>
        <dbReference type="EMBL" id="CAF1606134.1"/>
    </source>
</evidence>
<feature type="region of interest" description="Disordered" evidence="1">
    <location>
        <begin position="85"/>
        <end position="139"/>
    </location>
</feature>
<sequence>MQKTLKIDVDVSMHGSFEALKDFQVKQQILSEVNNVLKEKGQKSSAVSIDRAIRNAISLLSTRKKEKTPSILSVYLPTNSIEQSSDTVVPNISSDDDVSTANASDTVVPNISSDDDVSTANASDTDDNDNSTLNRSCESLSSSSESNVLFSMTDNTLRIDAPFEYLEEYFKYSLTKNTKSMNLDKFVTDICKRVFVELRAAISMRELKNELSLQISHLVKSARRHAGSKSIISVLRSINLFSFIFKSMKPLKETNSLMGFIRYRSNDDPGPILLIRTTNGALDILQFYPFAGAVEITFNEALAQQALSSFNERKTVNLDELSNLIQTCALSSNLKLDMDDVEEILKTKILFDRASLDSTKPSLLTATVNQVETDQILNSLDRTSAHHSPSFDADELDAIIGRTYSTRGVKRTYEEDPISIEPNRNMYRRNQTSKDKRDLLHLKDTHHLTDSALKAIFQYVQSKKKLYSLSDIEALRKQTNAKFPILFTSTSAYVKFEYAVRTAIFVARKYDSKLEEHDTLNIRFNMDGTLIGNKHIVAISVNCIEGGHSCQTARNLVPLGLFEVQKENTEMLRTSLPAEFLNDIRSVKFIAIGKKNIRIRIRLGGDLMNAVYVFGLAGFSSNYPCIFCTQHKDDLHVTEDTAYDKTITEGKGKNKTTTTVHIGPTSYHDTSKRARSLAEQTLCLAKQNNELGYKCEPLFGDLFDYQDYCVDTLHMKLRVFDVILKDILSYASRTGKYGAEHLAIIEKKIKILNQHCERTVGKRFFFQVELDDKNKTIASHGKLSGHLQDLFFVNSFPYDEILSGDIAKSARAVVNKFKEVLVEVKHTSVKRKGVLKRLSLEFVKEFRQSGLRTTVTPYIHIIGNHLHEFHELTDLGDYNMQGVEKSNDLLSRLYFSSTNPARNPLLTMLQKLYRMLEMNFQDEQERDSMVKFARTGVYDFAEDDETPETPNKDHMVSRNSDRDSMDSETEPDEHVESSARGTEVDTDSDDHSVWAPEKRFRTQRTARTENRFKCLRRS</sequence>
<organism evidence="2 3">
    <name type="scientific">Adineta ricciae</name>
    <name type="common">Rotifer</name>
    <dbReference type="NCBI Taxonomy" id="249248"/>
    <lineage>
        <taxon>Eukaryota</taxon>
        <taxon>Metazoa</taxon>
        <taxon>Spiralia</taxon>
        <taxon>Gnathifera</taxon>
        <taxon>Rotifera</taxon>
        <taxon>Eurotatoria</taxon>
        <taxon>Bdelloidea</taxon>
        <taxon>Adinetida</taxon>
        <taxon>Adinetidae</taxon>
        <taxon>Adineta</taxon>
    </lineage>
</organism>
<evidence type="ECO:0000313" key="3">
    <source>
        <dbReference type="Proteomes" id="UP000663828"/>
    </source>
</evidence>
<accession>A0A816B3C0</accession>
<evidence type="ECO:0000256" key="1">
    <source>
        <dbReference type="SAM" id="MobiDB-lite"/>
    </source>
</evidence>
<comment type="caution">
    <text evidence="2">The sequence shown here is derived from an EMBL/GenBank/DDBJ whole genome shotgun (WGS) entry which is preliminary data.</text>
</comment>
<dbReference type="Proteomes" id="UP000663828">
    <property type="component" value="Unassembled WGS sequence"/>
</dbReference>
<dbReference type="EMBL" id="CAJNOR010006898">
    <property type="protein sequence ID" value="CAF1606134.1"/>
    <property type="molecule type" value="Genomic_DNA"/>
</dbReference>
<gene>
    <name evidence="2" type="ORF">XAT740_LOCUS48300</name>
</gene>
<feature type="compositionally biased region" description="Basic and acidic residues" evidence="1">
    <location>
        <begin position="950"/>
        <end position="965"/>
    </location>
</feature>
<protein>
    <submittedName>
        <fullName evidence="2">Uncharacterized protein</fullName>
    </submittedName>
</protein>
<proteinExistence type="predicted"/>